<evidence type="ECO:0000256" key="8">
    <source>
        <dbReference type="ARBA" id="ARBA00022658"/>
    </source>
</evidence>
<dbReference type="GO" id="GO:0016787">
    <property type="term" value="F:hydrolase activity"/>
    <property type="evidence" value="ECO:0007669"/>
    <property type="project" value="UniProtKB-KW"/>
</dbReference>
<dbReference type="InterPro" id="IPR058865">
    <property type="entry name" value="GDPGP1_C"/>
</dbReference>
<evidence type="ECO:0000256" key="7">
    <source>
        <dbReference type="ARBA" id="ARBA00022490"/>
    </source>
</evidence>
<dbReference type="PANTHER" id="PTHR20884">
    <property type="entry name" value="GDP-D-GLUCOSE PHOSPHORYLASE 1"/>
    <property type="match status" value="1"/>
</dbReference>
<evidence type="ECO:0000256" key="2">
    <source>
        <dbReference type="ARBA" id="ARBA00003049"/>
    </source>
</evidence>
<proteinExistence type="inferred from homology"/>
<dbReference type="OrthoDB" id="417175at2759"/>
<gene>
    <name evidence="15" type="primary">GDPGP1</name>
    <name evidence="15" type="ORF">OS493_033424</name>
</gene>
<reference evidence="15" key="1">
    <citation type="submission" date="2023-01" db="EMBL/GenBank/DDBJ databases">
        <title>Genome assembly of the deep-sea coral Lophelia pertusa.</title>
        <authorList>
            <person name="Herrera S."/>
            <person name="Cordes E."/>
        </authorList>
    </citation>
    <scope>NUCLEOTIDE SEQUENCE</scope>
    <source>
        <strain evidence="15">USNM1676648</strain>
        <tissue evidence="15">Polyp</tissue>
    </source>
</reference>
<dbReference type="Pfam" id="PF26217">
    <property type="entry name" value="GDPGP1_N"/>
    <property type="match status" value="1"/>
</dbReference>
<evidence type="ECO:0000313" key="16">
    <source>
        <dbReference type="Proteomes" id="UP001163046"/>
    </source>
</evidence>
<dbReference type="GO" id="GO:0080048">
    <property type="term" value="F:GDP-D-glucose phosphorylase activity"/>
    <property type="evidence" value="ECO:0007669"/>
    <property type="project" value="UniProtKB-EC"/>
</dbReference>
<dbReference type="GO" id="GO:0000166">
    <property type="term" value="F:nucleotide binding"/>
    <property type="evidence" value="ECO:0007669"/>
    <property type="project" value="UniProtKB-KW"/>
</dbReference>
<keyword evidence="12" id="KW-0378">Hydrolase</keyword>
<dbReference type="InterPro" id="IPR058866">
    <property type="entry name" value="GDPGP1_N"/>
</dbReference>
<keyword evidence="16" id="KW-1185">Reference proteome</keyword>
<evidence type="ECO:0000256" key="10">
    <source>
        <dbReference type="ARBA" id="ARBA00022695"/>
    </source>
</evidence>
<evidence type="ECO:0000256" key="5">
    <source>
        <dbReference type="ARBA" id="ARBA00012507"/>
    </source>
</evidence>
<evidence type="ECO:0000259" key="14">
    <source>
        <dbReference type="Pfam" id="PF26217"/>
    </source>
</evidence>
<dbReference type="Proteomes" id="UP001163046">
    <property type="component" value="Unassembled WGS sequence"/>
</dbReference>
<keyword evidence="10 15" id="KW-0548">Nucleotidyltransferase</keyword>
<evidence type="ECO:0000313" key="15">
    <source>
        <dbReference type="EMBL" id="KAJ7389103.1"/>
    </source>
</evidence>
<dbReference type="EMBL" id="MU825440">
    <property type="protein sequence ID" value="KAJ7389103.1"/>
    <property type="molecule type" value="Genomic_DNA"/>
</dbReference>
<comment type="subcellular location">
    <subcellularLocation>
        <location evidence="3">Cytoplasm</location>
    </subcellularLocation>
</comment>
<accession>A0A9W9ZWD3</accession>
<keyword evidence="9 15" id="KW-0808">Transferase</keyword>
<dbReference type="Pfam" id="PF26216">
    <property type="entry name" value="GDPGP1_C"/>
    <property type="match status" value="1"/>
</dbReference>
<evidence type="ECO:0000256" key="12">
    <source>
        <dbReference type="ARBA" id="ARBA00022801"/>
    </source>
</evidence>
<dbReference type="GO" id="GO:0005737">
    <property type="term" value="C:cytoplasm"/>
    <property type="evidence" value="ECO:0007669"/>
    <property type="project" value="UniProtKB-SubCell"/>
</dbReference>
<comment type="function">
    <text evidence="2">Specific and highly efficient GDP-D-glucose phosphorylase regulating the levels of GDP-D-glucose in cells.</text>
</comment>
<evidence type="ECO:0000256" key="9">
    <source>
        <dbReference type="ARBA" id="ARBA00022679"/>
    </source>
</evidence>
<feature type="domain" description="GDPGP1-like N-terminal" evidence="14">
    <location>
        <begin position="72"/>
        <end position="231"/>
    </location>
</feature>
<organism evidence="15 16">
    <name type="scientific">Desmophyllum pertusum</name>
    <dbReference type="NCBI Taxonomy" id="174260"/>
    <lineage>
        <taxon>Eukaryota</taxon>
        <taxon>Metazoa</taxon>
        <taxon>Cnidaria</taxon>
        <taxon>Anthozoa</taxon>
        <taxon>Hexacorallia</taxon>
        <taxon>Scleractinia</taxon>
        <taxon>Caryophylliina</taxon>
        <taxon>Caryophylliidae</taxon>
        <taxon>Desmophyllum</taxon>
    </lineage>
</organism>
<comment type="similarity">
    <text evidence="4">Belongs to the GDPGP1 family.</text>
</comment>
<dbReference type="GO" id="GO:0005085">
    <property type="term" value="F:guanyl-nucleotide exchange factor activity"/>
    <property type="evidence" value="ECO:0007669"/>
    <property type="project" value="UniProtKB-KW"/>
</dbReference>
<evidence type="ECO:0000256" key="3">
    <source>
        <dbReference type="ARBA" id="ARBA00004496"/>
    </source>
</evidence>
<dbReference type="AlphaFoldDB" id="A0A9W9ZWD3"/>
<keyword evidence="7" id="KW-0963">Cytoplasm</keyword>
<evidence type="ECO:0000256" key="4">
    <source>
        <dbReference type="ARBA" id="ARBA00006451"/>
    </source>
</evidence>
<comment type="caution">
    <text evidence="15">The sequence shown here is derived from an EMBL/GenBank/DDBJ whole genome shotgun (WGS) entry which is preliminary data.</text>
</comment>
<evidence type="ECO:0000256" key="1">
    <source>
        <dbReference type="ARBA" id="ARBA00000063"/>
    </source>
</evidence>
<dbReference type="GO" id="GO:0006006">
    <property type="term" value="P:glucose metabolic process"/>
    <property type="evidence" value="ECO:0007669"/>
    <property type="project" value="TreeGrafter"/>
</dbReference>
<dbReference type="PANTHER" id="PTHR20884:SF8">
    <property type="entry name" value="GDP-D-GLUCOSE PHOSPHORYLASE 1"/>
    <property type="match status" value="1"/>
</dbReference>
<protein>
    <recommendedName>
        <fullName evidence="6">GDP-D-glucose phosphorylase 1</fullName>
        <ecNumber evidence="5">2.7.7.78</ecNumber>
    </recommendedName>
</protein>
<keyword evidence="8" id="KW-0344">Guanine-nucleotide releasing factor</keyword>
<evidence type="ECO:0000256" key="11">
    <source>
        <dbReference type="ARBA" id="ARBA00022741"/>
    </source>
</evidence>
<name>A0A9W9ZWD3_9CNID</name>
<feature type="domain" description="GDPGP1-like C-terminal" evidence="13">
    <location>
        <begin position="251"/>
        <end position="398"/>
    </location>
</feature>
<sequence>MYVFLRKVKFQLLSYDGLQTFRPSQHAIKGLFNNTSVTMSSDKKYTYTSEDFKWPRLLHSSGDGQNKHELSKFDKELQERWDAAVDAGCFAYKLELAEGRVVPGKYQLFVQVNEMRFKKRRRPEAMDSISQPFNPDKFNFSKVHSKEVLFELCPKHTSGNDRHHMIINASPMEYGHSLLVPSVDSCLPQVLTEESLILALETSMLSNHRGFHVGFNSLCAYASVNHLHFHTWYSEFPSYLEKAEVSLVCEDVFEVKNYPTTSFVFELAPETDVGSLARTIHKVSSYFIKEEVAHNLHIIRGARCLPRNQMNGFTHDDSDACSVLRVFLWPRNPIYGAKVMVSYESESLPMAVYEFAGSLALATKEMYNSFTEELFCECMGQATLPEEKFARHREAIRELFIHKR</sequence>
<dbReference type="EC" id="2.7.7.78" evidence="5"/>
<evidence type="ECO:0000259" key="13">
    <source>
        <dbReference type="Pfam" id="PF26216"/>
    </source>
</evidence>
<keyword evidence="11" id="KW-0547">Nucleotide-binding</keyword>
<comment type="catalytic activity">
    <reaction evidence="1">
        <text>GDP-alpha-D-glucose + phosphate = alpha-D-glucose 1-phosphate + GDP + H(+)</text>
        <dbReference type="Rhea" id="RHEA:30387"/>
        <dbReference type="ChEBI" id="CHEBI:15378"/>
        <dbReference type="ChEBI" id="CHEBI:43474"/>
        <dbReference type="ChEBI" id="CHEBI:58189"/>
        <dbReference type="ChEBI" id="CHEBI:58601"/>
        <dbReference type="ChEBI" id="CHEBI:62230"/>
        <dbReference type="EC" id="2.7.7.78"/>
    </reaction>
</comment>
<evidence type="ECO:0000256" key="6">
    <source>
        <dbReference type="ARBA" id="ARBA00018857"/>
    </source>
</evidence>
<dbReference type="InterPro" id="IPR026506">
    <property type="entry name" value="GDPGP"/>
</dbReference>